<evidence type="ECO:0008006" key="4">
    <source>
        <dbReference type="Google" id="ProtNLM"/>
    </source>
</evidence>
<dbReference type="PROSITE" id="PS51257">
    <property type="entry name" value="PROKAR_LIPOPROTEIN"/>
    <property type="match status" value="1"/>
</dbReference>
<feature type="chain" id="PRO_5003861142" description="Lipoprotein" evidence="1">
    <location>
        <begin position="19"/>
        <end position="48"/>
    </location>
</feature>
<dbReference type="AlphaFoldDB" id="K2HDF3"/>
<name>K2HDF3_9RHOB</name>
<dbReference type="STRING" id="1231392.OCGS_0578"/>
<proteinExistence type="predicted"/>
<comment type="caution">
    <text evidence="2">The sequence shown here is derived from an EMBL/GenBank/DDBJ whole genome shotgun (WGS) entry which is preliminary data.</text>
</comment>
<sequence>MRALILTTLLALAACASAPPDLSNTSKQPNLAAAIAHPTDGFSHSDKY</sequence>
<reference evidence="2 3" key="1">
    <citation type="journal article" date="2012" name="J. Bacteriol.">
        <title>Draft Genome Sequence of Oceaniovalibus guishaninsula JLT2003T.</title>
        <authorList>
            <person name="Tang K."/>
            <person name="Liu K."/>
            <person name="Jiao N."/>
        </authorList>
    </citation>
    <scope>NUCLEOTIDE SEQUENCE [LARGE SCALE GENOMIC DNA]</scope>
    <source>
        <strain evidence="2 3">JLT2003</strain>
    </source>
</reference>
<evidence type="ECO:0000256" key="1">
    <source>
        <dbReference type="SAM" id="SignalP"/>
    </source>
</evidence>
<evidence type="ECO:0000313" key="2">
    <source>
        <dbReference type="EMBL" id="EKE45488.1"/>
    </source>
</evidence>
<keyword evidence="3" id="KW-1185">Reference proteome</keyword>
<feature type="signal peptide" evidence="1">
    <location>
        <begin position="1"/>
        <end position="18"/>
    </location>
</feature>
<gene>
    <name evidence="2" type="ORF">OCGS_0578</name>
</gene>
<protein>
    <recommendedName>
        <fullName evidence="4">Lipoprotein</fullName>
    </recommendedName>
</protein>
<organism evidence="2 3">
    <name type="scientific">Oceaniovalibus guishaninsula JLT2003</name>
    <dbReference type="NCBI Taxonomy" id="1231392"/>
    <lineage>
        <taxon>Bacteria</taxon>
        <taxon>Pseudomonadati</taxon>
        <taxon>Pseudomonadota</taxon>
        <taxon>Alphaproteobacteria</taxon>
        <taxon>Rhodobacterales</taxon>
        <taxon>Roseobacteraceae</taxon>
        <taxon>Oceaniovalibus</taxon>
    </lineage>
</organism>
<dbReference type="RefSeq" id="WP_007425731.1">
    <property type="nucleotide sequence ID" value="NZ_AMGO01000007.1"/>
</dbReference>
<dbReference type="EMBL" id="AMGO01000007">
    <property type="protein sequence ID" value="EKE45488.1"/>
    <property type="molecule type" value="Genomic_DNA"/>
</dbReference>
<evidence type="ECO:0000313" key="3">
    <source>
        <dbReference type="Proteomes" id="UP000006765"/>
    </source>
</evidence>
<dbReference type="Proteomes" id="UP000006765">
    <property type="component" value="Unassembled WGS sequence"/>
</dbReference>
<keyword evidence="1" id="KW-0732">Signal</keyword>
<accession>K2HDF3</accession>